<accession>A0A399CV07</accession>
<dbReference type="InterPro" id="IPR016181">
    <property type="entry name" value="Acyl_CoA_acyltransferase"/>
</dbReference>
<dbReference type="SUPFAM" id="SSF55729">
    <property type="entry name" value="Acyl-CoA N-acyltransferases (Nat)"/>
    <property type="match status" value="1"/>
</dbReference>
<evidence type="ECO:0000313" key="3">
    <source>
        <dbReference type="Proteomes" id="UP000266441"/>
    </source>
</evidence>
<reference evidence="2 3" key="1">
    <citation type="journal article" date="2015" name="Int. J. Syst. Evol. Microbiol.">
        <title>Mariniphaga sediminis sp. nov., isolated from coastal sediment.</title>
        <authorList>
            <person name="Wang F.Q."/>
            <person name="Shen Q.Y."/>
            <person name="Chen G.J."/>
            <person name="Du Z.J."/>
        </authorList>
    </citation>
    <scope>NUCLEOTIDE SEQUENCE [LARGE SCALE GENOMIC DNA]</scope>
    <source>
        <strain evidence="2 3">SY21</strain>
    </source>
</reference>
<dbReference type="PANTHER" id="PTHR47237:SF2">
    <property type="entry name" value="BLL4206 PROTEIN"/>
    <property type="match status" value="1"/>
</dbReference>
<gene>
    <name evidence="2" type="ORF">D1164_18860</name>
</gene>
<dbReference type="Pfam" id="PF00583">
    <property type="entry name" value="Acetyltransf_1"/>
    <property type="match status" value="1"/>
</dbReference>
<keyword evidence="3" id="KW-1185">Reference proteome</keyword>
<name>A0A399CV07_9BACT</name>
<dbReference type="OrthoDB" id="1096234at2"/>
<dbReference type="InterPro" id="IPR000182">
    <property type="entry name" value="GNAT_dom"/>
</dbReference>
<dbReference type="GO" id="GO:0016747">
    <property type="term" value="F:acyltransferase activity, transferring groups other than amino-acyl groups"/>
    <property type="evidence" value="ECO:0007669"/>
    <property type="project" value="InterPro"/>
</dbReference>
<comment type="caution">
    <text evidence="2">The sequence shown here is derived from an EMBL/GenBank/DDBJ whole genome shotgun (WGS) entry which is preliminary data.</text>
</comment>
<proteinExistence type="predicted"/>
<dbReference type="Gene3D" id="3.40.630.30">
    <property type="match status" value="1"/>
</dbReference>
<dbReference type="PANTHER" id="PTHR47237">
    <property type="entry name" value="SLL0310 PROTEIN"/>
    <property type="match status" value="1"/>
</dbReference>
<protein>
    <submittedName>
        <fullName evidence="2">GNAT family N-acetyltransferase</fullName>
    </submittedName>
</protein>
<dbReference type="PROSITE" id="PS51186">
    <property type="entry name" value="GNAT"/>
    <property type="match status" value="1"/>
</dbReference>
<dbReference type="CDD" id="cd04301">
    <property type="entry name" value="NAT_SF"/>
    <property type="match status" value="1"/>
</dbReference>
<evidence type="ECO:0000259" key="1">
    <source>
        <dbReference type="PROSITE" id="PS51186"/>
    </source>
</evidence>
<dbReference type="InterPro" id="IPR052729">
    <property type="entry name" value="Acyl/Acetyltrans_Enzymes"/>
</dbReference>
<dbReference type="AlphaFoldDB" id="A0A399CV07"/>
<feature type="domain" description="N-acetyltransferase" evidence="1">
    <location>
        <begin position="10"/>
        <end position="144"/>
    </location>
</feature>
<organism evidence="2 3">
    <name type="scientific">Mariniphaga sediminis</name>
    <dbReference type="NCBI Taxonomy" id="1628158"/>
    <lineage>
        <taxon>Bacteria</taxon>
        <taxon>Pseudomonadati</taxon>
        <taxon>Bacteroidota</taxon>
        <taxon>Bacteroidia</taxon>
        <taxon>Marinilabiliales</taxon>
        <taxon>Prolixibacteraceae</taxon>
        <taxon>Mariniphaga</taxon>
    </lineage>
</organism>
<dbReference type="InterPro" id="IPR041496">
    <property type="entry name" value="YitH/HolE_GNAT"/>
</dbReference>
<sequence length="292" mass="33272">MRKRKSGQVADLRTLTIHDIRQAKKLSDAEKWNQTEKDWELIISKPGNVCLAAETNGKIIGTAAAMNYENEVAWIGMVLVDREFRGQGISKLLLTGLLEQLKSCRSVKLDATPAGQKVYPKFGFREEYLIHRMTIESVETATLKAECDGSLEPLQPDDIPEVIEYDRRVFGTDRKFLLEFLVENYPEYAWVLKREGRINGFALGRKGTRFNQVGPVMASTTEEATKLMLKLLICLEGKPVVTDILDDKRDLTEWLYAAGFVKQRHFIRMYRNENPFPGIPENQFLICGPELG</sequence>
<dbReference type="Pfam" id="PF18014">
    <property type="entry name" value="Acetyltransf_18"/>
    <property type="match status" value="1"/>
</dbReference>
<evidence type="ECO:0000313" key="2">
    <source>
        <dbReference type="EMBL" id="RIH63644.1"/>
    </source>
</evidence>
<dbReference type="Gene3D" id="3.40.630.90">
    <property type="match status" value="1"/>
</dbReference>
<dbReference type="EMBL" id="QWET01000018">
    <property type="protein sequence ID" value="RIH63644.1"/>
    <property type="molecule type" value="Genomic_DNA"/>
</dbReference>
<keyword evidence="2" id="KW-0808">Transferase</keyword>
<dbReference type="Proteomes" id="UP000266441">
    <property type="component" value="Unassembled WGS sequence"/>
</dbReference>